<evidence type="ECO:0000313" key="2">
    <source>
        <dbReference type="EMBL" id="PTU23145.1"/>
    </source>
</evidence>
<dbReference type="EMBL" id="MSFN02000002">
    <property type="protein sequence ID" value="PTU23145.1"/>
    <property type="molecule type" value="Genomic_DNA"/>
</dbReference>
<accession>A0A2T5M3M3</accession>
<dbReference type="GeneID" id="63816650"/>
<feature type="region of interest" description="Disordered" evidence="1">
    <location>
        <begin position="46"/>
        <end position="65"/>
    </location>
</feature>
<sequence length="65" mass="7497">MRQVEPTRSPSECQRAKERGRNIQMQFSRGHLAEIPFGWDRRKAAYAAPSQAGKVISPMANRQRR</sequence>
<reference evidence="2 3" key="1">
    <citation type="journal article" date="2018" name="Proc. Natl. Acad. Sci. U.S.A.">
        <title>Linking secondary metabolites to gene clusters through genome sequencing of six diverse Aspergillus species.</title>
        <authorList>
            <person name="Kaerboelling I."/>
            <person name="Vesth T.C."/>
            <person name="Frisvad J.C."/>
            <person name="Nybo J.L."/>
            <person name="Theobald S."/>
            <person name="Kuo A."/>
            <person name="Bowyer P."/>
            <person name="Matsuda Y."/>
            <person name="Mondo S."/>
            <person name="Lyhne E.K."/>
            <person name="Kogle M.E."/>
            <person name="Clum A."/>
            <person name="Lipzen A."/>
            <person name="Salamov A."/>
            <person name="Ngan C.Y."/>
            <person name="Daum C."/>
            <person name="Chiniquy J."/>
            <person name="Barry K."/>
            <person name="LaButti K."/>
            <person name="Haridas S."/>
            <person name="Simmons B.A."/>
            <person name="Magnuson J.K."/>
            <person name="Mortensen U.H."/>
            <person name="Larsen T.O."/>
            <person name="Grigoriev I.V."/>
            <person name="Baker S.E."/>
            <person name="Andersen M.R."/>
        </authorList>
    </citation>
    <scope>NUCLEOTIDE SEQUENCE [LARGE SCALE GENOMIC DNA]</scope>
    <source>
        <strain evidence="2 3">IBT 24754</strain>
    </source>
</reference>
<evidence type="ECO:0000313" key="3">
    <source>
        <dbReference type="Proteomes" id="UP000244073"/>
    </source>
</evidence>
<dbReference type="RefSeq" id="XP_040754537.1">
    <property type="nucleotide sequence ID" value="XM_040899768.1"/>
</dbReference>
<dbReference type="Proteomes" id="UP000244073">
    <property type="component" value="Unassembled WGS sequence"/>
</dbReference>
<name>A0A2T5M3M3_9EURO</name>
<evidence type="ECO:0000256" key="1">
    <source>
        <dbReference type="SAM" id="MobiDB-lite"/>
    </source>
</evidence>
<gene>
    <name evidence="2" type="ORF">P175DRAFT_0530245</name>
</gene>
<protein>
    <submittedName>
        <fullName evidence="2">Uncharacterized protein</fullName>
    </submittedName>
</protein>
<proteinExistence type="predicted"/>
<dbReference type="AlphaFoldDB" id="A0A2T5M3M3"/>
<organism evidence="2 3">
    <name type="scientific">Aspergillus ochraceoroseus IBT 24754</name>
    <dbReference type="NCBI Taxonomy" id="1392256"/>
    <lineage>
        <taxon>Eukaryota</taxon>
        <taxon>Fungi</taxon>
        <taxon>Dikarya</taxon>
        <taxon>Ascomycota</taxon>
        <taxon>Pezizomycotina</taxon>
        <taxon>Eurotiomycetes</taxon>
        <taxon>Eurotiomycetidae</taxon>
        <taxon>Eurotiales</taxon>
        <taxon>Aspergillaceae</taxon>
        <taxon>Aspergillus</taxon>
        <taxon>Aspergillus subgen. Nidulantes</taxon>
    </lineage>
</organism>
<dbReference type="VEuPathDB" id="FungiDB:P175DRAFT_0530245"/>
<feature type="region of interest" description="Disordered" evidence="1">
    <location>
        <begin position="1"/>
        <end position="23"/>
    </location>
</feature>
<feature type="compositionally biased region" description="Polar residues" evidence="1">
    <location>
        <begin position="1"/>
        <end position="12"/>
    </location>
</feature>
<comment type="caution">
    <text evidence="2">The sequence shown here is derived from an EMBL/GenBank/DDBJ whole genome shotgun (WGS) entry which is preliminary data.</text>
</comment>